<dbReference type="Proteomes" id="UP000006697">
    <property type="component" value="Chromosome"/>
</dbReference>
<sequence length="133" mass="14526">MQQNLRYLGAFRGQWNDTPLVPQDRFAIGGRYSVRGFDGDMMLSADRGWTLRNDLGLVLGASGQELYLALDYGEVGGQSSHYLIGTRLAGMAIGLRGNVLGGAYDIFVGQPLKKPDGFRTANTTAGFNLNWSY</sequence>
<name>A4G2E2_HERAR</name>
<dbReference type="InterPro" id="IPR005565">
    <property type="entry name" value="Hemolysn_activator_HlyB_C"/>
</dbReference>
<dbReference type="eggNOG" id="COG2831">
    <property type="taxonomic scope" value="Bacteria"/>
</dbReference>
<dbReference type="AlphaFoldDB" id="A4G2E2"/>
<evidence type="ECO:0000313" key="2">
    <source>
        <dbReference type="EMBL" id="CAL60679.1"/>
    </source>
</evidence>
<accession>A4G2E2</accession>
<dbReference type="KEGG" id="har:HEAR0464"/>
<evidence type="ECO:0000313" key="3">
    <source>
        <dbReference type="Proteomes" id="UP000006697"/>
    </source>
</evidence>
<dbReference type="GO" id="GO:0008320">
    <property type="term" value="F:protein transmembrane transporter activity"/>
    <property type="evidence" value="ECO:0007669"/>
    <property type="project" value="TreeGrafter"/>
</dbReference>
<dbReference type="InterPro" id="IPR051544">
    <property type="entry name" value="TPS_OM_transporter"/>
</dbReference>
<dbReference type="HOGENOM" id="CLU_128259_0_0_4"/>
<dbReference type="Gene3D" id="2.40.160.50">
    <property type="entry name" value="membrane protein fhac: a member of the omp85/tpsb transporter family"/>
    <property type="match status" value="1"/>
</dbReference>
<gene>
    <name evidence="2" type="ordered locus">HEAR0464</name>
</gene>
<dbReference type="GO" id="GO:0046819">
    <property type="term" value="P:protein secretion by the type V secretion system"/>
    <property type="evidence" value="ECO:0007669"/>
    <property type="project" value="TreeGrafter"/>
</dbReference>
<protein>
    <submittedName>
        <fullName evidence="2">Activation secretion protein (Part 2)</fullName>
    </submittedName>
</protein>
<dbReference type="PANTHER" id="PTHR34597:SF3">
    <property type="entry name" value="OUTER MEMBRANE TRANSPORTER CDIB"/>
    <property type="match status" value="1"/>
</dbReference>
<evidence type="ECO:0000259" key="1">
    <source>
        <dbReference type="Pfam" id="PF03865"/>
    </source>
</evidence>
<organism evidence="2 3">
    <name type="scientific">Herminiimonas arsenicoxydans</name>
    <dbReference type="NCBI Taxonomy" id="204773"/>
    <lineage>
        <taxon>Bacteria</taxon>
        <taxon>Pseudomonadati</taxon>
        <taxon>Pseudomonadota</taxon>
        <taxon>Betaproteobacteria</taxon>
        <taxon>Burkholderiales</taxon>
        <taxon>Oxalobacteraceae</taxon>
        <taxon>Herminiimonas</taxon>
    </lineage>
</organism>
<dbReference type="Pfam" id="PF03865">
    <property type="entry name" value="ShlB"/>
    <property type="match status" value="1"/>
</dbReference>
<keyword evidence="3" id="KW-1185">Reference proteome</keyword>
<dbReference type="PANTHER" id="PTHR34597">
    <property type="entry name" value="SLR1661 PROTEIN"/>
    <property type="match status" value="1"/>
</dbReference>
<dbReference type="GO" id="GO:0098046">
    <property type="term" value="C:type V protein secretion system complex"/>
    <property type="evidence" value="ECO:0007669"/>
    <property type="project" value="TreeGrafter"/>
</dbReference>
<dbReference type="EMBL" id="CU207211">
    <property type="protein sequence ID" value="CAL60679.1"/>
    <property type="molecule type" value="Genomic_DNA"/>
</dbReference>
<proteinExistence type="predicted"/>
<dbReference type="STRING" id="204773.HEAR0464"/>
<feature type="domain" description="Haemolysin activator HlyB C-terminal" evidence="1">
    <location>
        <begin position="2"/>
        <end position="97"/>
    </location>
</feature>
<reference evidence="2 3" key="1">
    <citation type="journal article" date="2007" name="PLoS Genet.">
        <title>A tale of two oxidation states: bacterial colonization of arsenic-rich environments.</title>
        <authorList>
            <person name="Muller D."/>
            <person name="Medigue C."/>
            <person name="Koechler S."/>
            <person name="Barbe V."/>
            <person name="Barakat M."/>
            <person name="Talla E."/>
            <person name="Bonnefoy V."/>
            <person name="Krin E."/>
            <person name="Arsene-Ploetze F."/>
            <person name="Carapito C."/>
            <person name="Chandler M."/>
            <person name="Cournoyer B."/>
            <person name="Cruveiller S."/>
            <person name="Dossat C."/>
            <person name="Duval S."/>
            <person name="Heymann M."/>
            <person name="Leize E."/>
            <person name="Lieutaud A."/>
            <person name="Lievremont D."/>
            <person name="Makita Y."/>
            <person name="Mangenot S."/>
            <person name="Nitschke W."/>
            <person name="Ortet P."/>
            <person name="Perdrial N."/>
            <person name="Schoepp B."/>
            <person name="Siguier N."/>
            <person name="Simeonova D.D."/>
            <person name="Rouy Z."/>
            <person name="Segurens B."/>
            <person name="Turlin E."/>
            <person name="Vallenet D."/>
            <person name="Van Dorsselaer A."/>
            <person name="Weiss S."/>
            <person name="Weissenbach J."/>
            <person name="Lett M.C."/>
            <person name="Danchin A."/>
            <person name="Bertin P.N."/>
        </authorList>
    </citation>
    <scope>NUCLEOTIDE SEQUENCE [LARGE SCALE GENOMIC DNA]</scope>
    <source>
        <strain evidence="3">ULPAs1</strain>
    </source>
</reference>